<accession>A0AAV5ECL8</accession>
<evidence type="ECO:0000256" key="1">
    <source>
        <dbReference type="SAM" id="MobiDB-lite"/>
    </source>
</evidence>
<sequence>MESSNNNANKQQQAGGNPGRTHWRRRDPSATAVYVVHPTQFRDVVQQLTGAPATRDRDQGDNNGNAAARQQHDDGGASKGGEERGSRQRTLGQMHQECMAWANSDE</sequence>
<proteinExistence type="predicted"/>
<organism evidence="3 4">
    <name type="scientific">Eleusine coracana subsp. coracana</name>
    <dbReference type="NCBI Taxonomy" id="191504"/>
    <lineage>
        <taxon>Eukaryota</taxon>
        <taxon>Viridiplantae</taxon>
        <taxon>Streptophyta</taxon>
        <taxon>Embryophyta</taxon>
        <taxon>Tracheophyta</taxon>
        <taxon>Spermatophyta</taxon>
        <taxon>Magnoliopsida</taxon>
        <taxon>Liliopsida</taxon>
        <taxon>Poales</taxon>
        <taxon>Poaceae</taxon>
        <taxon>PACMAD clade</taxon>
        <taxon>Chloridoideae</taxon>
        <taxon>Cynodonteae</taxon>
        <taxon>Eleusininae</taxon>
        <taxon>Eleusine</taxon>
    </lineage>
</organism>
<feature type="region of interest" description="Disordered" evidence="1">
    <location>
        <begin position="45"/>
        <end position="95"/>
    </location>
</feature>
<evidence type="ECO:0000313" key="4">
    <source>
        <dbReference type="Proteomes" id="UP001054889"/>
    </source>
</evidence>
<evidence type="ECO:0000313" key="3">
    <source>
        <dbReference type="EMBL" id="GJN20257.1"/>
    </source>
</evidence>
<dbReference type="AlphaFoldDB" id="A0AAV5ECL8"/>
<dbReference type="EMBL" id="BQKI01000074">
    <property type="protein sequence ID" value="GJN20257.1"/>
    <property type="molecule type" value="Genomic_DNA"/>
</dbReference>
<feature type="domain" description="VQ" evidence="2">
    <location>
        <begin position="29"/>
        <end position="54"/>
    </location>
</feature>
<evidence type="ECO:0000259" key="2">
    <source>
        <dbReference type="Pfam" id="PF05678"/>
    </source>
</evidence>
<feature type="region of interest" description="Disordered" evidence="1">
    <location>
        <begin position="1"/>
        <end position="30"/>
    </location>
</feature>
<dbReference type="Proteomes" id="UP001054889">
    <property type="component" value="Unassembled WGS sequence"/>
</dbReference>
<name>A0AAV5ECL8_ELECO</name>
<reference evidence="3" key="1">
    <citation type="journal article" date="2018" name="DNA Res.">
        <title>Multiple hybrid de novo genome assembly of finger millet, an orphan allotetraploid crop.</title>
        <authorList>
            <person name="Hatakeyama M."/>
            <person name="Aluri S."/>
            <person name="Balachadran M.T."/>
            <person name="Sivarajan S.R."/>
            <person name="Patrignani A."/>
            <person name="Gruter S."/>
            <person name="Poveda L."/>
            <person name="Shimizu-Inatsugi R."/>
            <person name="Baeten J."/>
            <person name="Francoijs K.J."/>
            <person name="Nataraja K.N."/>
            <person name="Reddy Y.A.N."/>
            <person name="Phadnis S."/>
            <person name="Ravikumar R.L."/>
            <person name="Schlapbach R."/>
            <person name="Sreeman S.M."/>
            <person name="Shimizu K.K."/>
        </authorList>
    </citation>
    <scope>NUCLEOTIDE SEQUENCE</scope>
</reference>
<comment type="caution">
    <text evidence="3">The sequence shown here is derived from an EMBL/GenBank/DDBJ whole genome shotgun (WGS) entry which is preliminary data.</text>
</comment>
<dbReference type="Pfam" id="PF05678">
    <property type="entry name" value="VQ"/>
    <property type="match status" value="1"/>
</dbReference>
<gene>
    <name evidence="3" type="primary">gb07612</name>
    <name evidence="3" type="ORF">PR202_gb07612</name>
</gene>
<feature type="compositionally biased region" description="Low complexity" evidence="1">
    <location>
        <begin position="1"/>
        <end position="15"/>
    </location>
</feature>
<feature type="compositionally biased region" description="Basic and acidic residues" evidence="1">
    <location>
        <begin position="70"/>
        <end position="86"/>
    </location>
</feature>
<reference evidence="3" key="2">
    <citation type="submission" date="2021-12" db="EMBL/GenBank/DDBJ databases">
        <title>Resequencing data analysis of finger millet.</title>
        <authorList>
            <person name="Hatakeyama M."/>
            <person name="Aluri S."/>
            <person name="Balachadran M.T."/>
            <person name="Sivarajan S.R."/>
            <person name="Poveda L."/>
            <person name="Shimizu-Inatsugi R."/>
            <person name="Schlapbach R."/>
            <person name="Sreeman S.M."/>
            <person name="Shimizu K.K."/>
        </authorList>
    </citation>
    <scope>NUCLEOTIDE SEQUENCE</scope>
</reference>
<dbReference type="InterPro" id="IPR008889">
    <property type="entry name" value="VQ"/>
</dbReference>
<protein>
    <recommendedName>
        <fullName evidence="2">VQ domain-containing protein</fullName>
    </recommendedName>
</protein>
<keyword evidence="4" id="KW-1185">Reference proteome</keyword>